<gene>
    <name evidence="2" type="ORF">pv_360</name>
</gene>
<name>W5S6G4_9VIRU</name>
<sequence>MESLPDEIIQHILYNVPPKDLIQSISPIERLSSICDWNFWTNKAIRDLKVSKDYFDLPLNTEEKEGSFNDIPFWNRSSHRMEYFGKEEIGTGAFRYFQIASRISLLPDFLASYGNQGFIEDAAFFFRAKKGNQFSTIPFLVENIPIGNLTYYFNCFLPLSDLFSGKLKCLSEQNFKEASFDLGMFSELVSPRVYNETFENLKLRFLFLELALEVEKGKIPDREEMEKLKEFDIDNFVFILNQISLSNQGNVLEPFWELVEEILQKDPHSGASILYSALMSGNVETVEKILSVRDLLTECDENGRTYFQYYNLTRAAVYSGNIQLLKIVIGQNLENFSLESYEDVFVEGYLLNRTPERYLNFLRNFQTFPKKLIYRICQIGDCDMISYLLSRYHEQHKKRSPLKNSVKFFSKYVEYCFGYLDVITWVIRVLKYQLQSGKKSSPCVVFRPLKKIARKIQVRISSHTFQSWPNSPQEEFPMPELLLKDTQISQRYFMSHINSLAKCQDEDCSLEHD</sequence>
<feature type="domain" description="F-box" evidence="1">
    <location>
        <begin position="1"/>
        <end position="43"/>
    </location>
</feature>
<protein>
    <recommendedName>
        <fullName evidence="1">F-box domain-containing protein</fullName>
    </recommendedName>
</protein>
<dbReference type="RefSeq" id="YP_009001262.1">
    <property type="nucleotide sequence ID" value="NC_023423.1"/>
</dbReference>
<dbReference type="KEGG" id="vg:18266388"/>
<accession>W5S6G4</accession>
<evidence type="ECO:0000259" key="1">
    <source>
        <dbReference type="PROSITE" id="PS50181"/>
    </source>
</evidence>
<dbReference type="GeneID" id="18266388"/>
<organism evidence="2 3">
    <name type="scientific">Pithovirus sibericum</name>
    <dbReference type="NCBI Taxonomy" id="1450746"/>
    <lineage>
        <taxon>Viruses</taxon>
        <taxon>Pithoviruses</taxon>
        <taxon>Orthopithovirinae</taxon>
        <taxon>Alphapithovirus</taxon>
        <taxon>Alphapithovirus sibericum</taxon>
    </lineage>
</organism>
<keyword evidence="3" id="KW-1185">Reference proteome</keyword>
<dbReference type="CDD" id="cd09917">
    <property type="entry name" value="F-box_SF"/>
    <property type="match status" value="1"/>
</dbReference>
<evidence type="ECO:0000313" key="3">
    <source>
        <dbReference type="Proteomes" id="UP000202176"/>
    </source>
</evidence>
<dbReference type="InterPro" id="IPR001810">
    <property type="entry name" value="F-box_dom"/>
</dbReference>
<proteinExistence type="predicted"/>
<dbReference type="EMBL" id="KF740664">
    <property type="protein sequence ID" value="AHH01927.1"/>
    <property type="molecule type" value="Genomic_DNA"/>
</dbReference>
<evidence type="ECO:0000313" key="2">
    <source>
        <dbReference type="EMBL" id="AHH01927.1"/>
    </source>
</evidence>
<dbReference type="Proteomes" id="UP000202176">
    <property type="component" value="Segment"/>
</dbReference>
<dbReference type="PROSITE" id="PS50181">
    <property type="entry name" value="FBOX"/>
    <property type="match status" value="1"/>
</dbReference>
<reference evidence="2 3" key="1">
    <citation type="journal article" date="2014" name="Proc. Natl. Acad. Sci. U.S.A.">
        <title>Thirty-thousand-year-old distant relative of giant icosahedral DNA viruses with a pandoravirus morphology.</title>
        <authorList>
            <person name="Legendre M."/>
            <person name="Bartoli J."/>
            <person name="Shmakova L."/>
            <person name="Jeudy S."/>
            <person name="Labadie K."/>
            <person name="Adrait A."/>
            <person name="Lescot M."/>
            <person name="Poirot O."/>
            <person name="Bertaux L."/>
            <person name="Bruley C."/>
            <person name="Coute Y."/>
            <person name="Rivkina E."/>
            <person name="Abergel C."/>
            <person name="Claverie J.M."/>
        </authorList>
    </citation>
    <scope>NUCLEOTIDE SEQUENCE [LARGE SCALE GENOMIC DNA]</scope>
    <source>
        <strain evidence="2">P1084-T</strain>
    </source>
</reference>